<protein>
    <recommendedName>
        <fullName evidence="8">ATP11-domain-containing protein</fullName>
    </recommendedName>
</protein>
<dbReference type="OrthoDB" id="16535at2759"/>
<sequence>MLASRLCALPRCSTRSLRLALPARPFTSSAARLNATPDWEQLIGGRAGIERKRAAFTDKYRDALEAKARAEGITVDQLRERSAAQAKAARAVAGGDNTVQQAPMGPVEAGSMDTRKTGRELQEPEVVRPAPSARSAKKQPLERRSSDSPIKPLNDIMDLTKAVDLTTTALSQLWTTYHQTKGFLSAAVPLETYLRMLNSARKFPLFVLPLAKVAELPEGQAEATEMHLLEWSILPPPPTMTEPVPPPSTVLFTPIAEYKARGEYAQPYLILTHYTDLAASHNVVLMRGEISSNVTLNATEAQVLAVRMQLFYNDSGKDGSIEAQRRELLRSFHEQPEQFDVEKLVKAGELTDVQ</sequence>
<dbReference type="AlphaFoldDB" id="A0A194SB70"/>
<keyword evidence="4" id="KW-0496">Mitochondrion</keyword>
<evidence type="ECO:0000313" key="6">
    <source>
        <dbReference type="EMBL" id="KPV77700.1"/>
    </source>
</evidence>
<gene>
    <name evidence="6" type="ORF">RHOBADRAFT_51518</name>
</gene>
<evidence type="ECO:0000256" key="1">
    <source>
        <dbReference type="ARBA" id="ARBA00004173"/>
    </source>
</evidence>
<evidence type="ECO:0000256" key="4">
    <source>
        <dbReference type="ARBA" id="ARBA00023128"/>
    </source>
</evidence>
<evidence type="ECO:0008006" key="8">
    <source>
        <dbReference type="Google" id="ProtNLM"/>
    </source>
</evidence>
<evidence type="ECO:0000313" key="7">
    <source>
        <dbReference type="Proteomes" id="UP000053890"/>
    </source>
</evidence>
<evidence type="ECO:0000256" key="3">
    <source>
        <dbReference type="ARBA" id="ARBA00022946"/>
    </source>
</evidence>
<comment type="similarity">
    <text evidence="2">Belongs to the ATP11 family.</text>
</comment>
<dbReference type="GO" id="GO:0005739">
    <property type="term" value="C:mitochondrion"/>
    <property type="evidence" value="ECO:0007669"/>
    <property type="project" value="UniProtKB-SubCell"/>
</dbReference>
<proteinExistence type="inferred from homology"/>
<keyword evidence="7" id="KW-1185">Reference proteome</keyword>
<dbReference type="OMA" id="FEMQFLE"/>
<accession>A0A194SB70</accession>
<name>A0A194SB70_RHOGW</name>
<dbReference type="GO" id="GO:0033615">
    <property type="term" value="P:mitochondrial proton-transporting ATP synthase complex assembly"/>
    <property type="evidence" value="ECO:0007669"/>
    <property type="project" value="TreeGrafter"/>
</dbReference>
<dbReference type="PANTHER" id="PTHR13126:SF0">
    <property type="entry name" value="ATP SYNTHASE MITOCHONDRIAL F1 COMPLEX ASSEMBLY FACTOR 1"/>
    <property type="match status" value="1"/>
</dbReference>
<dbReference type="EMBL" id="KQ474074">
    <property type="protein sequence ID" value="KPV77700.1"/>
    <property type="molecule type" value="Genomic_DNA"/>
</dbReference>
<dbReference type="STRING" id="578459.A0A194SB70"/>
<feature type="compositionally biased region" description="Basic and acidic residues" evidence="5">
    <location>
        <begin position="113"/>
        <end position="126"/>
    </location>
</feature>
<feature type="region of interest" description="Disordered" evidence="5">
    <location>
        <begin position="89"/>
        <end position="152"/>
    </location>
</feature>
<dbReference type="RefSeq" id="XP_018273749.1">
    <property type="nucleotide sequence ID" value="XM_018415885.1"/>
</dbReference>
<organism evidence="6 7">
    <name type="scientific">Rhodotorula graminis (strain WP1)</name>
    <dbReference type="NCBI Taxonomy" id="578459"/>
    <lineage>
        <taxon>Eukaryota</taxon>
        <taxon>Fungi</taxon>
        <taxon>Dikarya</taxon>
        <taxon>Basidiomycota</taxon>
        <taxon>Pucciniomycotina</taxon>
        <taxon>Microbotryomycetes</taxon>
        <taxon>Sporidiobolales</taxon>
        <taxon>Sporidiobolaceae</taxon>
        <taxon>Rhodotorula</taxon>
    </lineage>
</organism>
<keyword evidence="3" id="KW-0809">Transit peptide</keyword>
<comment type="subcellular location">
    <subcellularLocation>
        <location evidence="1">Mitochondrion</location>
    </subcellularLocation>
</comment>
<dbReference type="PANTHER" id="PTHR13126">
    <property type="entry name" value="CHAPERONE ATP11"/>
    <property type="match status" value="1"/>
</dbReference>
<evidence type="ECO:0000256" key="5">
    <source>
        <dbReference type="SAM" id="MobiDB-lite"/>
    </source>
</evidence>
<dbReference type="Pfam" id="PF06644">
    <property type="entry name" value="ATP11"/>
    <property type="match status" value="1"/>
</dbReference>
<dbReference type="GeneID" id="28976333"/>
<dbReference type="Proteomes" id="UP000053890">
    <property type="component" value="Unassembled WGS sequence"/>
</dbReference>
<evidence type="ECO:0000256" key="2">
    <source>
        <dbReference type="ARBA" id="ARBA00009116"/>
    </source>
</evidence>
<reference evidence="6 7" key="1">
    <citation type="journal article" date="2015" name="Front. Microbiol.">
        <title>Genome sequence of the plant growth promoting endophytic yeast Rhodotorula graminis WP1.</title>
        <authorList>
            <person name="Firrincieli A."/>
            <person name="Otillar R."/>
            <person name="Salamov A."/>
            <person name="Schmutz J."/>
            <person name="Khan Z."/>
            <person name="Redman R.S."/>
            <person name="Fleck N.D."/>
            <person name="Lindquist E."/>
            <person name="Grigoriev I.V."/>
            <person name="Doty S.L."/>
        </authorList>
    </citation>
    <scope>NUCLEOTIDE SEQUENCE [LARGE SCALE GENOMIC DNA]</scope>
    <source>
        <strain evidence="6 7">WP1</strain>
    </source>
</reference>
<dbReference type="InterPro" id="IPR010591">
    <property type="entry name" value="ATP11"/>
</dbReference>